<keyword evidence="3" id="KW-0732">Signal</keyword>
<keyword evidence="10" id="KW-1185">Reference proteome</keyword>
<evidence type="ECO:0000256" key="1">
    <source>
        <dbReference type="ARBA" id="ARBA00004365"/>
    </source>
</evidence>
<dbReference type="InterPro" id="IPR013974">
    <property type="entry name" value="SAF"/>
</dbReference>
<dbReference type="NCBIfam" id="NF001305">
    <property type="entry name" value="PRK00249.1-5"/>
    <property type="match status" value="1"/>
</dbReference>
<name>A0ABP0LN47_9DINO</name>
<dbReference type="Pfam" id="PF13144">
    <property type="entry name" value="ChapFlgA"/>
    <property type="match status" value="1"/>
</dbReference>
<keyword evidence="5" id="KW-0975">Bacterial flagellum</keyword>
<dbReference type="PANTHER" id="PTHR34933:SF1">
    <property type="entry name" value="FLAGELLAR L-RING PROTEIN"/>
    <property type="match status" value="1"/>
</dbReference>
<evidence type="ECO:0000313" key="9">
    <source>
        <dbReference type="EMBL" id="CAK9042013.1"/>
    </source>
</evidence>
<evidence type="ECO:0000256" key="3">
    <source>
        <dbReference type="ARBA" id="ARBA00022729"/>
    </source>
</evidence>
<dbReference type="HAMAP" id="MF_00415">
    <property type="entry name" value="FlgH"/>
    <property type="match status" value="1"/>
</dbReference>
<accession>A0ABP0LN47</accession>
<evidence type="ECO:0000256" key="5">
    <source>
        <dbReference type="ARBA" id="ARBA00023143"/>
    </source>
</evidence>
<dbReference type="NCBIfam" id="TIGR03170">
    <property type="entry name" value="flgA_cterm"/>
    <property type="match status" value="1"/>
</dbReference>
<evidence type="ECO:0000256" key="6">
    <source>
        <dbReference type="ARBA" id="ARBA00023237"/>
    </source>
</evidence>
<keyword evidence="8" id="KW-0966">Cell projection</keyword>
<evidence type="ECO:0000259" key="7">
    <source>
        <dbReference type="SMART" id="SM00858"/>
    </source>
</evidence>
<evidence type="ECO:0000313" key="8">
    <source>
        <dbReference type="EMBL" id="CAK9039489.1"/>
    </source>
</evidence>
<dbReference type="Pfam" id="PF02107">
    <property type="entry name" value="FlgH"/>
    <property type="match status" value="1"/>
</dbReference>
<comment type="subcellular location">
    <subcellularLocation>
        <location evidence="1">Bacterial flagellum</location>
    </subcellularLocation>
    <subcellularLocation>
        <location evidence="2">Cell outer membrane</location>
    </subcellularLocation>
</comment>
<comment type="caution">
    <text evidence="8">The sequence shown here is derived from an EMBL/GenBank/DDBJ whole genome shotgun (WGS) entry which is preliminary data.</text>
</comment>
<dbReference type="SMART" id="SM00858">
    <property type="entry name" value="SAF"/>
    <property type="match status" value="1"/>
</dbReference>
<dbReference type="EMBL" id="CAXAMM010017779">
    <property type="protein sequence ID" value="CAK9042013.1"/>
    <property type="molecule type" value="Genomic_DNA"/>
</dbReference>
<proteinExistence type="inferred from homology"/>
<keyword evidence="8" id="KW-0282">Flagellum</keyword>
<keyword evidence="6" id="KW-0998">Cell outer membrane</keyword>
<protein>
    <submittedName>
        <fullName evidence="8">Flagellar L-ring protein (Basal body L-ring protein)</fullName>
    </submittedName>
</protein>
<dbReference type="PRINTS" id="PR01008">
    <property type="entry name" value="FLGLRINGFLGH"/>
</dbReference>
<evidence type="ECO:0000256" key="4">
    <source>
        <dbReference type="ARBA" id="ARBA00023136"/>
    </source>
</evidence>
<evidence type="ECO:0000256" key="2">
    <source>
        <dbReference type="ARBA" id="ARBA00004442"/>
    </source>
</evidence>
<dbReference type="CDD" id="cd11614">
    <property type="entry name" value="SAF_CpaB_FlgA_like"/>
    <property type="match status" value="1"/>
</dbReference>
<organism evidence="8 10">
    <name type="scientific">Durusdinium trenchii</name>
    <dbReference type="NCBI Taxonomy" id="1381693"/>
    <lineage>
        <taxon>Eukaryota</taxon>
        <taxon>Sar</taxon>
        <taxon>Alveolata</taxon>
        <taxon>Dinophyceae</taxon>
        <taxon>Suessiales</taxon>
        <taxon>Symbiodiniaceae</taxon>
        <taxon>Durusdinium</taxon>
    </lineage>
</organism>
<dbReference type="PANTHER" id="PTHR34933">
    <property type="entry name" value="FLAGELLAR L-RING PROTEIN"/>
    <property type="match status" value="1"/>
</dbReference>
<feature type="domain" description="SAF" evidence="7">
    <location>
        <begin position="2"/>
        <end position="58"/>
    </location>
</feature>
<dbReference type="InterPro" id="IPR000527">
    <property type="entry name" value="Flag_Lring"/>
</dbReference>
<evidence type="ECO:0000313" key="10">
    <source>
        <dbReference type="Proteomes" id="UP001642464"/>
    </source>
</evidence>
<sequence>MAEDLIAARNIKAGAVITASDIVSPNDLQAMRRAVNIIGMEAVRTFYQGQALREDDLRKPTLIKRNAIVQMEFEHGAMTINAEGRALDQGYLNKPPSMSAPGAPRQALPPVSQERIALASYASPRSNEPGSAGSLWHSGPTSLFGDRRARTLGDILTVVIEIDEEAEMRNRTDRNREATEGLSLPNFFGLENLVQDVLPDGADLNPGIDASSNSQTTGNGNIIRQEVLTLRVAATVVGVLPNGHMIINGNQEVRVNHELRDLQVAGIIRPEDISRRNTITYEKIADARIVYGGRGTISDIQQPRYGQKALDAILPY</sequence>
<dbReference type="EMBL" id="CAXAMM010016668">
    <property type="protein sequence ID" value="CAK9039489.1"/>
    <property type="molecule type" value="Genomic_DNA"/>
</dbReference>
<keyword evidence="4" id="KW-0472">Membrane</keyword>
<keyword evidence="8" id="KW-0969">Cilium</keyword>
<dbReference type="Proteomes" id="UP001642464">
    <property type="component" value="Unassembled WGS sequence"/>
</dbReference>
<reference evidence="8 10" key="1">
    <citation type="submission" date="2024-02" db="EMBL/GenBank/DDBJ databases">
        <authorList>
            <person name="Chen Y."/>
            <person name="Shah S."/>
            <person name="Dougan E. K."/>
            <person name="Thang M."/>
            <person name="Chan C."/>
        </authorList>
    </citation>
    <scope>NUCLEOTIDE SEQUENCE [LARGE SCALE GENOMIC DNA]</scope>
</reference>
<gene>
    <name evidence="8" type="ORF">SCF082_LOCUS23109</name>
    <name evidence="9" type="ORF">SCF082_LOCUS24215</name>
</gene>
<dbReference type="Gene3D" id="3.90.1210.10">
    <property type="entry name" value="Antifreeze-like/N-acetylneuraminic acid synthase C-terminal domain"/>
    <property type="match status" value="1"/>
</dbReference>
<dbReference type="InterPro" id="IPR017585">
    <property type="entry name" value="SAF_FlgA"/>
</dbReference>